<evidence type="ECO:0000313" key="2">
    <source>
        <dbReference type="Proteomes" id="UP000594014"/>
    </source>
</evidence>
<reference evidence="1" key="1">
    <citation type="submission" date="2019-08" db="EMBL/GenBank/DDBJ databases">
        <title>Genome sequence of Clostridiales bacterium MT110.</title>
        <authorList>
            <person name="Cao J."/>
        </authorList>
    </citation>
    <scope>NUCLEOTIDE SEQUENCE</scope>
    <source>
        <strain evidence="1">MT110</strain>
    </source>
</reference>
<sequence length="183" mass="20739">MLDHILVEHCSPTLAGLKAANLFRCFISSSLELNQQLELLNSKLNCKGLYFTILRETGSSALILVYRKRLLQAQLEKAGVAEFLAEYGYTNQSVEYCIHRLKSRFSDKGEFPHEIGIFAGYPLEDVVGFIKNSGKNSKFTGCWKVYHNEGEAERLFRKFQKCKDIYAQLFSVGRSIVQLTVAA</sequence>
<name>A0ACD1A9W4_9FIRM</name>
<dbReference type="EMBL" id="CP042469">
    <property type="protein sequence ID" value="QOX63220.1"/>
    <property type="molecule type" value="Genomic_DNA"/>
</dbReference>
<keyword evidence="2" id="KW-1185">Reference proteome</keyword>
<gene>
    <name evidence="1" type="ORF">FRZ06_07600</name>
</gene>
<evidence type="ECO:0000313" key="1">
    <source>
        <dbReference type="EMBL" id="QOX63220.1"/>
    </source>
</evidence>
<proteinExistence type="predicted"/>
<organism evidence="1 2">
    <name type="scientific">Anoxybacterium hadale</name>
    <dbReference type="NCBI Taxonomy" id="3408580"/>
    <lineage>
        <taxon>Bacteria</taxon>
        <taxon>Bacillati</taxon>
        <taxon>Bacillota</taxon>
        <taxon>Clostridia</taxon>
        <taxon>Peptostreptococcales</taxon>
        <taxon>Anaerovoracaceae</taxon>
        <taxon>Anoxybacterium</taxon>
    </lineage>
</organism>
<accession>A0ACD1A9W4</accession>
<dbReference type="Proteomes" id="UP000594014">
    <property type="component" value="Chromosome"/>
</dbReference>
<protein>
    <submittedName>
        <fullName evidence="1">DUF3793 family protein</fullName>
    </submittedName>
</protein>